<dbReference type="InterPro" id="IPR011004">
    <property type="entry name" value="Trimer_LpxA-like_sf"/>
</dbReference>
<feature type="transmembrane region" description="Helical" evidence="1">
    <location>
        <begin position="624"/>
        <end position="647"/>
    </location>
</feature>
<dbReference type="InterPro" id="IPR012728">
    <property type="entry name" value="Pls/PosA_C"/>
</dbReference>
<dbReference type="SUPFAM" id="SSF47336">
    <property type="entry name" value="ACP-like"/>
    <property type="match status" value="1"/>
</dbReference>
<dbReference type="Gene3D" id="3.40.50.12780">
    <property type="entry name" value="N-terminal domain of ligase-like"/>
    <property type="match status" value="1"/>
</dbReference>
<dbReference type="SUPFAM" id="SSF51161">
    <property type="entry name" value="Trimeric LpxA-like enzymes"/>
    <property type="match status" value="3"/>
</dbReference>
<proteinExistence type="predicted"/>
<keyword evidence="1" id="KW-0812">Transmembrane</keyword>
<dbReference type="FunFam" id="3.40.50.12780:FF:000012">
    <property type="entry name" value="Non-ribosomal peptide synthetase"/>
    <property type="match status" value="1"/>
</dbReference>
<dbReference type="Pfam" id="PF00550">
    <property type="entry name" value="PP-binding"/>
    <property type="match status" value="1"/>
</dbReference>
<accession>A0A1J5SMH2</accession>
<evidence type="ECO:0000256" key="1">
    <source>
        <dbReference type="SAM" id="Phobius"/>
    </source>
</evidence>
<dbReference type="Pfam" id="PF00501">
    <property type="entry name" value="AMP-binding"/>
    <property type="match status" value="1"/>
</dbReference>
<dbReference type="PANTHER" id="PTHR45527:SF1">
    <property type="entry name" value="FATTY ACID SYNTHASE"/>
    <property type="match status" value="1"/>
</dbReference>
<dbReference type="Gene3D" id="2.160.10.10">
    <property type="entry name" value="Hexapeptide repeat proteins"/>
    <property type="match status" value="3"/>
</dbReference>
<dbReference type="InterPro" id="IPR000873">
    <property type="entry name" value="AMP-dep_synth/lig_dom"/>
</dbReference>
<dbReference type="GO" id="GO:0044550">
    <property type="term" value="P:secondary metabolite biosynthetic process"/>
    <property type="evidence" value="ECO:0007669"/>
    <property type="project" value="TreeGrafter"/>
</dbReference>
<dbReference type="Gene3D" id="1.10.1200.10">
    <property type="entry name" value="ACP-like"/>
    <property type="match status" value="1"/>
</dbReference>
<dbReference type="EMBL" id="MLJW01000028">
    <property type="protein sequence ID" value="OIR09147.1"/>
    <property type="molecule type" value="Genomic_DNA"/>
</dbReference>
<dbReference type="PANTHER" id="PTHR45527">
    <property type="entry name" value="NONRIBOSOMAL PEPTIDE SYNTHETASE"/>
    <property type="match status" value="1"/>
</dbReference>
<protein>
    <submittedName>
        <fullName evidence="3">Dimodular nonribosomal peptide synthase</fullName>
    </submittedName>
</protein>
<dbReference type="SUPFAM" id="SSF56801">
    <property type="entry name" value="Acetyl-CoA synthetase-like"/>
    <property type="match status" value="1"/>
</dbReference>
<evidence type="ECO:0000259" key="2">
    <source>
        <dbReference type="PROSITE" id="PS50075"/>
    </source>
</evidence>
<dbReference type="GO" id="GO:0031177">
    <property type="term" value="F:phosphopantetheine binding"/>
    <property type="evidence" value="ECO:0007669"/>
    <property type="project" value="TreeGrafter"/>
</dbReference>
<dbReference type="Pfam" id="PF13193">
    <property type="entry name" value="AMP-binding_C"/>
    <property type="match status" value="1"/>
</dbReference>
<dbReference type="GO" id="GO:0005737">
    <property type="term" value="C:cytoplasm"/>
    <property type="evidence" value="ECO:0007669"/>
    <property type="project" value="TreeGrafter"/>
</dbReference>
<keyword evidence="1" id="KW-0472">Membrane</keyword>
<name>A0A1J5SMH2_9ZZZZ</name>
<reference evidence="3" key="1">
    <citation type="submission" date="2016-10" db="EMBL/GenBank/DDBJ databases">
        <title>Sequence of Gallionella enrichment culture.</title>
        <authorList>
            <person name="Poehlein A."/>
            <person name="Muehling M."/>
            <person name="Daniel R."/>
        </authorList>
    </citation>
    <scope>NUCLEOTIDE SEQUENCE</scope>
</reference>
<dbReference type="FunFam" id="3.40.50.980:FF:000001">
    <property type="entry name" value="Non-ribosomal peptide synthetase"/>
    <property type="match status" value="1"/>
</dbReference>
<keyword evidence="1" id="KW-1133">Transmembrane helix</keyword>
<dbReference type="InterPro" id="IPR025110">
    <property type="entry name" value="AMP-bd_C"/>
</dbReference>
<dbReference type="InterPro" id="IPR045851">
    <property type="entry name" value="AMP-bd_C_sf"/>
</dbReference>
<sequence>MDSVTPVVSAIGSPWEAGLLRDELLPEIFTVSAVAHPSRIALHFQGWDVTYGELDRQSTRIANALRARGIGRGAFVGLWMQRSADLHAALLGILKAGAAYLPFDADAPADRVAECLADCNAAALLVDQVNGAKPGHYPAPVLDFAATLAQGAETAADPRAQGVGPGDAAYVIYTSGSTGKPKGVVITHRNICHFLRSANRVYGLTAGDVVFQGASVAFDLSLEEIFVPYLVGARLWVADRQTMQDTENLAAVLNRAGVTVIDTVPTLLSMLQGDVPSLRVVILGGEACPPALAERWCRPGRRLFNSYGPTESTVVATVAEIQPGQPVTIGTPIPNYTCYVVDENLRPVPVGVQGELLIGGPGVAAGYLNRPELSAQKFVANPFPSDREDPLLYRSGDAVSLDHEGNIVFHGRIDDQVKIRGFRVELGEIEARLAELPGVTAAAVVLRAEAGADRLVAFLTGEAAPERAVFRAALKAHLPCYMIPSHYEKLEALPRLASGKADRKQLQAWPLSAIEAEEQEEAQTPAEEALLAAARRVFPGQSLPFEADFFTDLGGHSLLAARFVSAVREHPAYAGLTLQDVYSQRSLRAMAALLDLRGGSEQRDLSFRAPPLLRRFLCGLAQAAALPLILALTTAPWLGVFVAYQLFSGDDENFLRELVALLGTYGVINIGTFIFAIAGKWLAMPHVTPGRYPLWGVTYYRWWLAQRFISMVHVKWLQGTPLARLYLRALGARIGHDVILGDFEAGVLDLVEIGDGSSLGAKLQLANAEVVGNELVIGRIRIGRDVVVGGSCVVGPDCVVEDGAQLADLTSLPADTHVGAWERWEGSPGRKVGDIDPLSLPEAAEAGPVRRLAQGLIYLLLLLVLPPVSLLPVLPAFYLIDSLGDRIAAHVGVNSLVLLPVMAWPAAIILIAITVLLIAAVRWTVLPRVTAGVFSVHSWFYVRKWAVALATELTLETLSSLYATVYMRAWYRLMGAKIGKDSEISTNLAGRYDLTEIGEKCFIADEVVLGDEEIYRGWMFLEPVRTGSRVFVGNDAVVPPGSNIPSGSLIGIKSRPPSPEVAMEEDDIWFGSPPMKLPVRQRFDDVAANWTFTPSPWRRLGRAVFEAFSISLPTMLFITFGTIAVDILAPSILARDITRVVPLFIVSSVAISLALVLAAIIVKWLTMGRYRPTVRPMWSWWALRTEAVAVMYWGMAGKVLLDHLRGTPFLPWVLRLFGCKFGQGVFMDTTDITEFDCVSVGDFCAINSLSALQTHLYEDRVMKVGRVALGRGVTVGSAATVLYDTHCGDYARVGPLTIIMKGEEIPASSSWQGAPAVTV</sequence>
<dbReference type="GO" id="GO:0043041">
    <property type="term" value="P:amino acid activation for nonribosomal peptide biosynthetic process"/>
    <property type="evidence" value="ECO:0007669"/>
    <property type="project" value="TreeGrafter"/>
</dbReference>
<dbReference type="InterPro" id="IPR020845">
    <property type="entry name" value="AMP-binding_CS"/>
</dbReference>
<dbReference type="NCBIfam" id="TIGR01733">
    <property type="entry name" value="AA-adenyl-dom"/>
    <property type="match status" value="1"/>
</dbReference>
<evidence type="ECO:0000313" key="3">
    <source>
        <dbReference type="EMBL" id="OIR09147.1"/>
    </source>
</evidence>
<comment type="caution">
    <text evidence="3">The sequence shown here is derived from an EMBL/GenBank/DDBJ whole genome shotgun (WGS) entry which is preliminary data.</text>
</comment>
<feature type="transmembrane region" description="Helical" evidence="1">
    <location>
        <begin position="1141"/>
        <end position="1165"/>
    </location>
</feature>
<dbReference type="Gene3D" id="3.30.300.30">
    <property type="match status" value="1"/>
</dbReference>
<dbReference type="InterPro" id="IPR009081">
    <property type="entry name" value="PP-bd_ACP"/>
</dbReference>
<feature type="transmembrane region" description="Helical" evidence="1">
    <location>
        <begin position="856"/>
        <end position="878"/>
    </location>
</feature>
<feature type="transmembrane region" description="Helical" evidence="1">
    <location>
        <begin position="1107"/>
        <end position="1129"/>
    </location>
</feature>
<dbReference type="PROSITE" id="PS00455">
    <property type="entry name" value="AMP_BINDING"/>
    <property type="match status" value="1"/>
</dbReference>
<feature type="domain" description="Carrier" evidence="2">
    <location>
        <begin position="521"/>
        <end position="598"/>
    </location>
</feature>
<organism evidence="3">
    <name type="scientific">mine drainage metagenome</name>
    <dbReference type="NCBI Taxonomy" id="410659"/>
    <lineage>
        <taxon>unclassified sequences</taxon>
        <taxon>metagenomes</taxon>
        <taxon>ecological metagenomes</taxon>
    </lineage>
</organism>
<dbReference type="CDD" id="cd05930">
    <property type="entry name" value="A_NRPS"/>
    <property type="match status" value="1"/>
</dbReference>
<dbReference type="NCBIfam" id="TIGR02353">
    <property type="entry name" value="NRPS_term_dom"/>
    <property type="match status" value="1"/>
</dbReference>
<gene>
    <name evidence="3" type="primary">dhbF_1</name>
    <name evidence="3" type="ORF">GALL_87540</name>
</gene>
<dbReference type="InterPro" id="IPR036736">
    <property type="entry name" value="ACP-like_sf"/>
</dbReference>
<dbReference type="InterPro" id="IPR010071">
    <property type="entry name" value="AA_adenyl_dom"/>
</dbReference>
<feature type="transmembrane region" description="Helical" evidence="1">
    <location>
        <begin position="659"/>
        <end position="679"/>
    </location>
</feature>
<dbReference type="InterPro" id="IPR042099">
    <property type="entry name" value="ANL_N_sf"/>
</dbReference>
<feature type="transmembrane region" description="Helical" evidence="1">
    <location>
        <begin position="898"/>
        <end position="921"/>
    </location>
</feature>
<dbReference type="PROSITE" id="PS50075">
    <property type="entry name" value="CARRIER"/>
    <property type="match status" value="1"/>
</dbReference>